<dbReference type="InterPro" id="IPR003516">
    <property type="entry name" value="FANCA"/>
</dbReference>
<dbReference type="PANTHER" id="PTHR12047:SF2">
    <property type="entry name" value="FANCONI ANEMIA GROUP A PROTEIN"/>
    <property type="match status" value="1"/>
</dbReference>
<gene>
    <name evidence="2" type="ORF">X975_07458</name>
</gene>
<dbReference type="EMBL" id="KK113863">
    <property type="protein sequence ID" value="KFM61244.1"/>
    <property type="molecule type" value="Genomic_DNA"/>
</dbReference>
<reference evidence="2 3" key="1">
    <citation type="submission" date="2013-11" db="EMBL/GenBank/DDBJ databases">
        <title>Genome sequencing of Stegodyphus mimosarum.</title>
        <authorList>
            <person name="Bechsgaard J."/>
        </authorList>
    </citation>
    <scope>NUCLEOTIDE SEQUENCE [LARGE SCALE GENOMIC DNA]</scope>
</reference>
<dbReference type="OrthoDB" id="2287188at2759"/>
<evidence type="ECO:0000313" key="2">
    <source>
        <dbReference type="EMBL" id="KFM61244.1"/>
    </source>
</evidence>
<protein>
    <submittedName>
        <fullName evidence="2">Fanconi anemia group A protein</fullName>
    </submittedName>
</protein>
<dbReference type="GO" id="GO:0036297">
    <property type="term" value="P:interstrand cross-link repair"/>
    <property type="evidence" value="ECO:0007669"/>
    <property type="project" value="InterPro"/>
</dbReference>
<dbReference type="InterPro" id="IPR055386">
    <property type="entry name" value="FANCA_helical"/>
</dbReference>
<feature type="domain" description="Fanconi anaemia group A protein helical" evidence="1">
    <location>
        <begin position="76"/>
        <end position="113"/>
    </location>
</feature>
<dbReference type="STRING" id="407821.A0A087T805"/>
<proteinExistence type="predicted"/>
<sequence length="114" mass="13495">MSVPFECQSVYSEYMTLLKTRVRDLEPHIQPEKTIERVLSLFQETGKIPPFVLEARYSIEILFNFDINQNLQHVIQVIFYSLVQKHQFLNEFLPALLSPRVKPQIPDTRENFIT</sequence>
<evidence type="ECO:0000313" key="3">
    <source>
        <dbReference type="Proteomes" id="UP000054359"/>
    </source>
</evidence>
<organism evidence="2 3">
    <name type="scientific">Stegodyphus mimosarum</name>
    <name type="common">African social velvet spider</name>
    <dbReference type="NCBI Taxonomy" id="407821"/>
    <lineage>
        <taxon>Eukaryota</taxon>
        <taxon>Metazoa</taxon>
        <taxon>Ecdysozoa</taxon>
        <taxon>Arthropoda</taxon>
        <taxon>Chelicerata</taxon>
        <taxon>Arachnida</taxon>
        <taxon>Araneae</taxon>
        <taxon>Araneomorphae</taxon>
        <taxon>Entelegynae</taxon>
        <taxon>Eresoidea</taxon>
        <taxon>Eresidae</taxon>
        <taxon>Stegodyphus</taxon>
    </lineage>
</organism>
<evidence type="ECO:0000259" key="1">
    <source>
        <dbReference type="Pfam" id="PF24781"/>
    </source>
</evidence>
<dbReference type="AlphaFoldDB" id="A0A087T805"/>
<dbReference type="PANTHER" id="PTHR12047">
    <property type="entry name" value="FANCONI ANEMIA GROUP A PROTEIN"/>
    <property type="match status" value="1"/>
</dbReference>
<feature type="non-terminal residue" evidence="2">
    <location>
        <position position="114"/>
    </location>
</feature>
<dbReference type="GO" id="GO:0043240">
    <property type="term" value="C:Fanconi anaemia nuclear complex"/>
    <property type="evidence" value="ECO:0007669"/>
    <property type="project" value="InterPro"/>
</dbReference>
<dbReference type="Proteomes" id="UP000054359">
    <property type="component" value="Unassembled WGS sequence"/>
</dbReference>
<name>A0A087T805_STEMI</name>
<accession>A0A087T805</accession>
<keyword evidence="3" id="KW-1185">Reference proteome</keyword>
<dbReference type="Pfam" id="PF24781">
    <property type="entry name" value="FANCA_helical"/>
    <property type="match status" value="1"/>
</dbReference>